<gene>
    <name evidence="2" type="ORF">OVY01_00475</name>
</gene>
<dbReference type="EMBL" id="JAPMXC010000001">
    <property type="protein sequence ID" value="MCY0385738.1"/>
    <property type="molecule type" value="Genomic_DNA"/>
</dbReference>
<dbReference type="Proteomes" id="UP001082899">
    <property type="component" value="Unassembled WGS sequence"/>
</dbReference>
<dbReference type="PROSITE" id="PS50801">
    <property type="entry name" value="STAS"/>
    <property type="match status" value="1"/>
</dbReference>
<dbReference type="PANTHER" id="PTHR35849:SF2">
    <property type="entry name" value="BLR2341 PROTEIN"/>
    <property type="match status" value="1"/>
</dbReference>
<dbReference type="SUPFAM" id="SSF52091">
    <property type="entry name" value="SpoIIaa-like"/>
    <property type="match status" value="1"/>
</dbReference>
<dbReference type="PANTHER" id="PTHR35849">
    <property type="entry name" value="BLR2341 PROTEIN"/>
    <property type="match status" value="1"/>
</dbReference>
<dbReference type="InterPro" id="IPR036513">
    <property type="entry name" value="STAS_dom_sf"/>
</dbReference>
<feature type="domain" description="STAS" evidence="1">
    <location>
        <begin position="20"/>
        <end position="132"/>
    </location>
</feature>
<keyword evidence="3" id="KW-1185">Reference proteome</keyword>
<organism evidence="2 3">
    <name type="scientific">Robbsia betulipollinis</name>
    <dbReference type="NCBI Taxonomy" id="2981849"/>
    <lineage>
        <taxon>Bacteria</taxon>
        <taxon>Pseudomonadati</taxon>
        <taxon>Pseudomonadota</taxon>
        <taxon>Betaproteobacteria</taxon>
        <taxon>Burkholderiales</taxon>
        <taxon>Burkholderiaceae</taxon>
        <taxon>Robbsia</taxon>
    </lineage>
</organism>
<protein>
    <submittedName>
        <fullName evidence="2">STAS domain-containing protein</fullName>
    </submittedName>
</protein>
<evidence type="ECO:0000313" key="3">
    <source>
        <dbReference type="Proteomes" id="UP001082899"/>
    </source>
</evidence>
<sequence length="132" mass="13980">MMSGTGPGTVARTPAGAWPVYLSIDGEMTIYRASELKELIARTFHGDAAGDLPAVLGSNRDVDLDLSAVSALDAAGLQLLLLFNRPACMDNRRLRLVAPSAAVQDALALVHLSSAFECVPSERNLLTVSRES</sequence>
<dbReference type="Gene3D" id="3.30.750.24">
    <property type="entry name" value="STAS domain"/>
    <property type="match status" value="1"/>
</dbReference>
<dbReference type="InterPro" id="IPR058548">
    <property type="entry name" value="MlaB-like_STAS"/>
</dbReference>
<comment type="caution">
    <text evidence="2">The sequence shown here is derived from an EMBL/GenBank/DDBJ whole genome shotgun (WGS) entry which is preliminary data.</text>
</comment>
<accession>A0ABT3ZGU5</accession>
<name>A0ABT3ZGU5_9BURK</name>
<dbReference type="Pfam" id="PF13466">
    <property type="entry name" value="STAS_2"/>
    <property type="match status" value="1"/>
</dbReference>
<dbReference type="CDD" id="cd07043">
    <property type="entry name" value="STAS_anti-anti-sigma_factors"/>
    <property type="match status" value="1"/>
</dbReference>
<evidence type="ECO:0000259" key="1">
    <source>
        <dbReference type="PROSITE" id="PS50801"/>
    </source>
</evidence>
<evidence type="ECO:0000313" key="2">
    <source>
        <dbReference type="EMBL" id="MCY0385738.1"/>
    </source>
</evidence>
<proteinExistence type="predicted"/>
<reference evidence="2" key="1">
    <citation type="submission" date="2022-11" db="EMBL/GenBank/DDBJ databases">
        <title>Robbsia betulipollinis sp. nov., isolated from pollen of birch (Betula pendula).</title>
        <authorList>
            <person name="Shi H."/>
            <person name="Ambika Manirajan B."/>
            <person name="Ratering S."/>
            <person name="Geissler-Plaum R."/>
            <person name="Schnell S."/>
        </authorList>
    </citation>
    <scope>NUCLEOTIDE SEQUENCE</scope>
    <source>
        <strain evidence="2">Bb-Pol-6</strain>
    </source>
</reference>
<dbReference type="InterPro" id="IPR002645">
    <property type="entry name" value="STAS_dom"/>
</dbReference>
<dbReference type="RefSeq" id="WP_267844860.1">
    <property type="nucleotide sequence ID" value="NZ_JAPMXC010000001.1"/>
</dbReference>
<dbReference type="InterPro" id="IPR052746">
    <property type="entry name" value="MlaB_ABC_Transporter"/>
</dbReference>